<accession>A0A3D8IE03</accession>
<dbReference type="Pfam" id="PF03547">
    <property type="entry name" value="Mem_trans"/>
    <property type="match status" value="1"/>
</dbReference>
<feature type="transmembrane region" description="Helical" evidence="8">
    <location>
        <begin position="6"/>
        <end position="26"/>
    </location>
</feature>
<comment type="caution">
    <text evidence="9">The sequence shown here is derived from an EMBL/GenBank/DDBJ whole genome shotgun (WGS) entry which is preliminary data.</text>
</comment>
<dbReference type="GO" id="GO:0055085">
    <property type="term" value="P:transmembrane transport"/>
    <property type="evidence" value="ECO:0007669"/>
    <property type="project" value="InterPro"/>
</dbReference>
<keyword evidence="5 8" id="KW-0812">Transmembrane</keyword>
<keyword evidence="6 8" id="KW-1133">Transmembrane helix</keyword>
<organism evidence="9 10">
    <name type="scientific">Helicobacter ganmani</name>
    <dbReference type="NCBI Taxonomy" id="60246"/>
    <lineage>
        <taxon>Bacteria</taxon>
        <taxon>Pseudomonadati</taxon>
        <taxon>Campylobacterota</taxon>
        <taxon>Epsilonproteobacteria</taxon>
        <taxon>Campylobacterales</taxon>
        <taxon>Helicobacteraceae</taxon>
        <taxon>Helicobacter</taxon>
    </lineage>
</organism>
<feature type="transmembrane region" description="Helical" evidence="8">
    <location>
        <begin position="125"/>
        <end position="149"/>
    </location>
</feature>
<dbReference type="InterPro" id="IPR004776">
    <property type="entry name" value="Mem_transp_PIN-like"/>
</dbReference>
<evidence type="ECO:0000256" key="3">
    <source>
        <dbReference type="ARBA" id="ARBA00022448"/>
    </source>
</evidence>
<evidence type="ECO:0000256" key="2">
    <source>
        <dbReference type="ARBA" id="ARBA00010145"/>
    </source>
</evidence>
<feature type="transmembrane region" description="Helical" evidence="8">
    <location>
        <begin position="33"/>
        <end position="54"/>
    </location>
</feature>
<feature type="transmembrane region" description="Helical" evidence="8">
    <location>
        <begin position="277"/>
        <end position="297"/>
    </location>
</feature>
<comment type="subcellular location">
    <subcellularLocation>
        <location evidence="1">Cell membrane</location>
        <topology evidence="1">Multi-pass membrane protein</topology>
    </subcellularLocation>
</comment>
<dbReference type="AlphaFoldDB" id="A0A3D8IE03"/>
<dbReference type="Proteomes" id="UP000256650">
    <property type="component" value="Unassembled WGS sequence"/>
</dbReference>
<gene>
    <name evidence="9" type="ORF">CQA43_04415</name>
</gene>
<feature type="transmembrane region" description="Helical" evidence="8">
    <location>
        <begin position="161"/>
        <end position="180"/>
    </location>
</feature>
<dbReference type="PANTHER" id="PTHR36838">
    <property type="entry name" value="AUXIN EFFLUX CARRIER FAMILY PROTEIN"/>
    <property type="match status" value="1"/>
</dbReference>
<evidence type="ECO:0000256" key="1">
    <source>
        <dbReference type="ARBA" id="ARBA00004651"/>
    </source>
</evidence>
<feature type="transmembrane region" description="Helical" evidence="8">
    <location>
        <begin position="60"/>
        <end position="85"/>
    </location>
</feature>
<feature type="transmembrane region" description="Helical" evidence="8">
    <location>
        <begin position="92"/>
        <end position="113"/>
    </location>
</feature>
<evidence type="ECO:0000313" key="10">
    <source>
        <dbReference type="Proteomes" id="UP000256650"/>
    </source>
</evidence>
<keyword evidence="3" id="KW-0813">Transport</keyword>
<keyword evidence="10" id="KW-1185">Reference proteome</keyword>
<feature type="transmembrane region" description="Helical" evidence="8">
    <location>
        <begin position="192"/>
        <end position="213"/>
    </location>
</feature>
<dbReference type="InterPro" id="IPR038770">
    <property type="entry name" value="Na+/solute_symporter_sf"/>
</dbReference>
<dbReference type="OrthoDB" id="9786183at2"/>
<dbReference type="RefSeq" id="WP_115551399.1">
    <property type="nucleotide sequence ID" value="NZ_CAOOSM010000007.1"/>
</dbReference>
<dbReference type="GeneID" id="82535528"/>
<evidence type="ECO:0000256" key="7">
    <source>
        <dbReference type="ARBA" id="ARBA00023136"/>
    </source>
</evidence>
<protein>
    <submittedName>
        <fullName evidence="9">AEC family transporter</fullName>
    </submittedName>
</protein>
<evidence type="ECO:0000313" key="9">
    <source>
        <dbReference type="EMBL" id="RDU63372.1"/>
    </source>
</evidence>
<evidence type="ECO:0000256" key="4">
    <source>
        <dbReference type="ARBA" id="ARBA00022475"/>
    </source>
</evidence>
<dbReference type="Gene3D" id="1.20.1530.20">
    <property type="match status" value="1"/>
</dbReference>
<reference evidence="9 10" key="1">
    <citation type="submission" date="2018-04" db="EMBL/GenBank/DDBJ databases">
        <title>Novel Campyloabacter and Helicobacter Species and Strains.</title>
        <authorList>
            <person name="Mannion A.J."/>
            <person name="Shen Z."/>
            <person name="Fox J.G."/>
        </authorList>
    </citation>
    <scope>NUCLEOTIDE SEQUENCE [LARGE SCALE GENOMIC DNA]</scope>
    <source>
        <strain evidence="9 10">MIT 99-5101</strain>
    </source>
</reference>
<sequence>MFIFNPLFTIFVLLMGGYIAKLVGVLKQKQSRTLLDFAITFTIPCLIFDGIYHLNLDWTLTLLILTGLTCSLLGGFIAMVIGYFFRFSRATIISMFLLSSFGNTLFIGIPIVVGIYDTSFIGKVVFYDALATALPFSLLAPFILSLGGNQPISFLQNIKRILIFPPFIALTLGFLCKFVELPDFIFGPIRALGGATTAVALFAIGLGLGFGAIKSAYKSATIVILCKTLVTPLLFIGILKLLNVEFGPNSILAILESSMPTMALAGAMIIKAKLDSNLAVSSIAFGILFSFVSVPFLCYLLL</sequence>
<name>A0A3D8IE03_9HELI</name>
<dbReference type="EMBL" id="NXLS01000003">
    <property type="protein sequence ID" value="RDU63372.1"/>
    <property type="molecule type" value="Genomic_DNA"/>
</dbReference>
<evidence type="ECO:0000256" key="8">
    <source>
        <dbReference type="SAM" id="Phobius"/>
    </source>
</evidence>
<comment type="similarity">
    <text evidence="2">Belongs to the auxin efflux carrier (TC 2.A.69) family.</text>
</comment>
<evidence type="ECO:0000256" key="6">
    <source>
        <dbReference type="ARBA" id="ARBA00022989"/>
    </source>
</evidence>
<evidence type="ECO:0000256" key="5">
    <source>
        <dbReference type="ARBA" id="ARBA00022692"/>
    </source>
</evidence>
<keyword evidence="4" id="KW-1003">Cell membrane</keyword>
<dbReference type="GO" id="GO:0005886">
    <property type="term" value="C:plasma membrane"/>
    <property type="evidence" value="ECO:0007669"/>
    <property type="project" value="UniProtKB-SubCell"/>
</dbReference>
<dbReference type="PANTHER" id="PTHR36838:SF1">
    <property type="entry name" value="SLR1864 PROTEIN"/>
    <property type="match status" value="1"/>
</dbReference>
<keyword evidence="7 8" id="KW-0472">Membrane</keyword>
<feature type="transmembrane region" description="Helical" evidence="8">
    <location>
        <begin position="220"/>
        <end position="239"/>
    </location>
</feature>
<proteinExistence type="inferred from homology"/>